<evidence type="ECO:0000259" key="1">
    <source>
        <dbReference type="Pfam" id="PF00899"/>
    </source>
</evidence>
<dbReference type="EMBL" id="AP023447">
    <property type="protein sequence ID" value="BCL43717.1"/>
    <property type="molecule type" value="Genomic_DNA"/>
</dbReference>
<reference evidence="2" key="1">
    <citation type="journal article" date="2020" name="J Glob Antimicrob Resist">
        <title>Genomic characterization of clinical Enterobacter roggenkampii co-harboring blaIMP-1- and blaGES-5-encoding IncP6 and mcr-9-encoding IncHI2 plasmids isolated in Japan.</title>
        <authorList>
            <person name="Umeda K."/>
            <person name="Nakamura H."/>
            <person name="Fukuda A."/>
            <person name="Matsumoto Y."/>
            <person name="Motooka D."/>
            <person name="Nakamura S."/>
            <person name="Yasui Y."/>
            <person name="Yoshida H."/>
            <person name="Kawahara R."/>
        </authorList>
    </citation>
    <scope>NUCLEOTIDE SEQUENCE</scope>
    <source>
        <strain evidence="2">OIPH-N260</strain>
    </source>
</reference>
<proteinExistence type="predicted"/>
<dbReference type="Pfam" id="PF00899">
    <property type="entry name" value="ThiF"/>
    <property type="match status" value="1"/>
</dbReference>
<dbReference type="InterPro" id="IPR045886">
    <property type="entry name" value="ThiF/MoeB/HesA"/>
</dbReference>
<dbReference type="Gene3D" id="3.10.110.10">
    <property type="entry name" value="Ubiquitin Conjugating Enzyme"/>
    <property type="match status" value="1"/>
</dbReference>
<gene>
    <name evidence="2" type="ORF">OIPHN260_32190</name>
</gene>
<dbReference type="Proteomes" id="UP000595858">
    <property type="component" value="Chromosome"/>
</dbReference>
<name>A0AAU9C846_9ENTR</name>
<dbReference type="PANTHER" id="PTHR43267:SF1">
    <property type="entry name" value="TRNA THREONYLCARBAMOYLADENOSINE DEHYDRATASE"/>
    <property type="match status" value="1"/>
</dbReference>
<dbReference type="PANTHER" id="PTHR43267">
    <property type="entry name" value="TRNA THREONYLCARBAMOYLADENOSINE DEHYDRATASE"/>
    <property type="match status" value="1"/>
</dbReference>
<evidence type="ECO:0000313" key="2">
    <source>
        <dbReference type="EMBL" id="BCL43717.1"/>
    </source>
</evidence>
<dbReference type="GO" id="GO:0061504">
    <property type="term" value="P:cyclic threonylcarbamoyladenosine biosynthetic process"/>
    <property type="evidence" value="ECO:0007669"/>
    <property type="project" value="TreeGrafter"/>
</dbReference>
<dbReference type="SUPFAM" id="SSF69572">
    <property type="entry name" value="Activating enzymes of the ubiquitin-like proteins"/>
    <property type="match status" value="1"/>
</dbReference>
<dbReference type="GO" id="GO:0008641">
    <property type="term" value="F:ubiquitin-like modifier activating enzyme activity"/>
    <property type="evidence" value="ECO:0007669"/>
    <property type="project" value="InterPro"/>
</dbReference>
<evidence type="ECO:0000313" key="3">
    <source>
        <dbReference type="Proteomes" id="UP000595858"/>
    </source>
</evidence>
<organism evidence="2 3">
    <name type="scientific">Enterobacter roggenkampii</name>
    <dbReference type="NCBI Taxonomy" id="1812935"/>
    <lineage>
        <taxon>Bacteria</taxon>
        <taxon>Pseudomonadati</taxon>
        <taxon>Pseudomonadota</taxon>
        <taxon>Gammaproteobacteria</taxon>
        <taxon>Enterobacterales</taxon>
        <taxon>Enterobacteriaceae</taxon>
        <taxon>Enterobacter</taxon>
        <taxon>Enterobacter cloacae complex</taxon>
    </lineage>
</organism>
<dbReference type="AlphaFoldDB" id="A0AAU9C846"/>
<dbReference type="InterPro" id="IPR035985">
    <property type="entry name" value="Ubiquitin-activating_enz"/>
</dbReference>
<accession>A0AAU9C846</accession>
<dbReference type="InterPro" id="IPR016135">
    <property type="entry name" value="UBQ-conjugating_enzyme/RWD"/>
</dbReference>
<dbReference type="SUPFAM" id="SSF54495">
    <property type="entry name" value="UBC-like"/>
    <property type="match status" value="1"/>
</dbReference>
<dbReference type="Gene3D" id="3.40.50.720">
    <property type="entry name" value="NAD(P)-binding Rossmann-like Domain"/>
    <property type="match status" value="1"/>
</dbReference>
<dbReference type="RefSeq" id="WP_059287926.1">
    <property type="nucleotide sequence ID" value="NZ_JAMOLA010000036.1"/>
</dbReference>
<feature type="domain" description="THIF-type NAD/FAD binding fold" evidence="1">
    <location>
        <begin position="303"/>
        <end position="455"/>
    </location>
</feature>
<protein>
    <recommendedName>
        <fullName evidence="1">THIF-type NAD/FAD binding fold domain-containing protein</fullName>
    </recommendedName>
</protein>
<dbReference type="InterPro" id="IPR000594">
    <property type="entry name" value="ThiF_NAD_FAD-bd"/>
</dbReference>
<sequence length="588" mass="65741">MKWAMDDPVRFLREKDELTHLETETGWLSTAWRISEEGSITVDIDMYIHGRLFAGEMTYPDAFPDSPPYIRPRDKSERWTSHQYGVGGSLCLQWRADNWHSNVTGADMVRSAYELLSTEQHPELPHSVPSAHRLTEGQNLNFIFRRYVPTSEVEHILTVLPLPSRTRISSSTVYNEGSAVMFIARVADAQDELRNVSDIPQGLIDFVSILSLSYEGWVFRSDYFSQRQSLDSVEALIQMLMMAGFNTDDVLVKEGDKYKAKTIILLGKEWTSLRVFLIDSGEQPVLREHRVVSSPNSALRLSEESQKLSKVRIGIVGLGSVGSKLAISLARSGVRQFLLVDDDYLTPGNLVRHELGWAQVGAHKAWAVSNTLALIAAGVKVDVKIIRLAGQESAVTAAAALKDLSNCDLLIDATANPEVFLLLAATARRNRIPMCWGEIFAGGYGGMIARARPKHDPNPLAVRDAYHSYLSTLPEAPFKNMASYDGSDEQPLIAYDSDVGFITTALTRLAVDTALCREPSEFPYSLYLLGMRREWIFEEPFDTRPVEISGEGWERDENAVRDEDRVEVAKVLINMYEGKQSANSDSTD</sequence>
<dbReference type="CDD" id="cd01483">
    <property type="entry name" value="E1_enzyme_family"/>
    <property type="match status" value="1"/>
</dbReference>
<dbReference type="GO" id="GO:0061503">
    <property type="term" value="F:tRNA threonylcarbamoyladenosine dehydratase"/>
    <property type="evidence" value="ECO:0007669"/>
    <property type="project" value="TreeGrafter"/>
</dbReference>